<proteinExistence type="inferred from homology"/>
<protein>
    <submittedName>
        <fullName evidence="7 8">Membrane protein YhhN</fullName>
    </submittedName>
</protein>
<dbReference type="Proteomes" id="UP000237771">
    <property type="component" value="Unassembled WGS sequence"/>
</dbReference>
<dbReference type="GO" id="GO:0016020">
    <property type="term" value="C:membrane"/>
    <property type="evidence" value="ECO:0007669"/>
    <property type="project" value="UniProtKB-SubCell"/>
</dbReference>
<organism evidence="8 9">
    <name type="scientific">Flavobacterium granuli</name>
    <dbReference type="NCBI Taxonomy" id="280093"/>
    <lineage>
        <taxon>Bacteria</taxon>
        <taxon>Pseudomonadati</taxon>
        <taxon>Bacteroidota</taxon>
        <taxon>Flavobacteriia</taxon>
        <taxon>Flavobacteriales</taxon>
        <taxon>Flavobacteriaceae</taxon>
        <taxon>Flavobacterium</taxon>
    </lineage>
</organism>
<reference evidence="7 10" key="3">
    <citation type="submission" date="2018-03" db="EMBL/GenBank/DDBJ databases">
        <title>Genomic Encyclopedia of Archaeal and Bacterial Type Strains, Phase II (KMG-II): from individual species to whole genera.</title>
        <authorList>
            <person name="Goeker M."/>
        </authorList>
    </citation>
    <scope>NUCLEOTIDE SEQUENCE [LARGE SCALE GENOMIC DNA]</scope>
    <source>
        <strain evidence="7 10">DSM 17797</strain>
    </source>
</reference>
<feature type="transmembrane region" description="Helical" evidence="6">
    <location>
        <begin position="111"/>
        <end position="132"/>
    </location>
</feature>
<evidence type="ECO:0000256" key="5">
    <source>
        <dbReference type="ARBA" id="ARBA00023136"/>
    </source>
</evidence>
<evidence type="ECO:0000313" key="8">
    <source>
        <dbReference type="EMBL" id="SHH23085.1"/>
    </source>
</evidence>
<gene>
    <name evidence="7" type="ORF">BC624_108106</name>
    <name evidence="8" type="ORF">SAMN05443373_109105</name>
</gene>
<keyword evidence="5 6" id="KW-0472">Membrane</keyword>
<evidence type="ECO:0000313" key="7">
    <source>
        <dbReference type="EMBL" id="PRZ21666.1"/>
    </source>
</evidence>
<dbReference type="GO" id="GO:0016787">
    <property type="term" value="F:hydrolase activity"/>
    <property type="evidence" value="ECO:0007669"/>
    <property type="project" value="TreeGrafter"/>
</dbReference>
<evidence type="ECO:0000313" key="10">
    <source>
        <dbReference type="Proteomes" id="UP000237771"/>
    </source>
</evidence>
<dbReference type="RefSeq" id="WP_072944736.1">
    <property type="nucleotide sequence ID" value="NZ_FQWO01000009.1"/>
</dbReference>
<reference evidence="9" key="1">
    <citation type="submission" date="2016-11" db="EMBL/GenBank/DDBJ databases">
        <authorList>
            <person name="Varghese N."/>
            <person name="Submissions S."/>
        </authorList>
    </citation>
    <scope>NUCLEOTIDE SEQUENCE [LARGE SCALE GENOMIC DNA]</scope>
    <source>
        <strain evidence="9">DSM 19729</strain>
    </source>
</reference>
<dbReference type="EMBL" id="FQWO01000009">
    <property type="protein sequence ID" value="SHH23085.1"/>
    <property type="molecule type" value="Genomic_DNA"/>
</dbReference>
<evidence type="ECO:0000313" key="9">
    <source>
        <dbReference type="Proteomes" id="UP000184384"/>
    </source>
</evidence>
<comment type="similarity">
    <text evidence="2">Belongs to the TMEM86 family.</text>
</comment>
<dbReference type="PANTHER" id="PTHR31885:SF6">
    <property type="entry name" value="GH04784P"/>
    <property type="match status" value="1"/>
</dbReference>
<keyword evidence="4 6" id="KW-1133">Transmembrane helix</keyword>
<dbReference type="Pfam" id="PF07947">
    <property type="entry name" value="YhhN"/>
    <property type="match status" value="1"/>
</dbReference>
<comment type="subcellular location">
    <subcellularLocation>
        <location evidence="1">Membrane</location>
        <topology evidence="1">Multi-pass membrane protein</topology>
    </subcellularLocation>
</comment>
<dbReference type="STRING" id="280093.SAMN05443373_109105"/>
<dbReference type="OrthoDB" id="5651790at2"/>
<dbReference type="AlphaFoldDB" id="A0A1M5R9S9"/>
<sequence>MKTNTFLLSYIGFGFIYLLIILIGMEDVAWFLKPFLIPFLLFAVYFYNDFLSKKFLLTALFFSWIGDIILLFAERDELFFISGLIAFLISHIVYILLFNKQLKEKNKRNKAFYWIGVTLIIVYLFVMLTILLPSLGDLQLPVLVYAIVLSTMLLFAFKGFLSWTKPANSYVLLGAIIFVSSDSILAFDKFHEPIAMSSFLIMVTYLAAQFLIVNGILKLNQKK</sequence>
<evidence type="ECO:0000256" key="2">
    <source>
        <dbReference type="ARBA" id="ARBA00007375"/>
    </source>
</evidence>
<feature type="transmembrane region" description="Helical" evidence="6">
    <location>
        <begin position="31"/>
        <end position="48"/>
    </location>
</feature>
<dbReference type="Proteomes" id="UP000184384">
    <property type="component" value="Unassembled WGS sequence"/>
</dbReference>
<feature type="transmembrane region" description="Helical" evidence="6">
    <location>
        <begin position="138"/>
        <end position="157"/>
    </location>
</feature>
<keyword evidence="10" id="KW-1185">Reference proteome</keyword>
<feature type="transmembrane region" description="Helical" evidence="6">
    <location>
        <begin position="55"/>
        <end position="73"/>
    </location>
</feature>
<reference evidence="8" key="2">
    <citation type="submission" date="2016-11" db="EMBL/GenBank/DDBJ databases">
        <authorList>
            <person name="Jaros S."/>
            <person name="Januszkiewicz K."/>
            <person name="Wedrychowicz H."/>
        </authorList>
    </citation>
    <scope>NUCLEOTIDE SEQUENCE [LARGE SCALE GENOMIC DNA]</scope>
    <source>
        <strain evidence="8">DSM 19729</strain>
    </source>
</reference>
<dbReference type="InterPro" id="IPR012506">
    <property type="entry name" value="TMEM86B-like"/>
</dbReference>
<keyword evidence="3 6" id="KW-0812">Transmembrane</keyword>
<dbReference type="PANTHER" id="PTHR31885">
    <property type="entry name" value="GH04784P"/>
    <property type="match status" value="1"/>
</dbReference>
<evidence type="ECO:0000256" key="3">
    <source>
        <dbReference type="ARBA" id="ARBA00022692"/>
    </source>
</evidence>
<feature type="transmembrane region" description="Helical" evidence="6">
    <location>
        <begin position="193"/>
        <end position="217"/>
    </location>
</feature>
<evidence type="ECO:0000256" key="1">
    <source>
        <dbReference type="ARBA" id="ARBA00004141"/>
    </source>
</evidence>
<evidence type="ECO:0000256" key="4">
    <source>
        <dbReference type="ARBA" id="ARBA00022989"/>
    </source>
</evidence>
<accession>A0A1M5R9S9</accession>
<feature type="transmembrane region" description="Helical" evidence="6">
    <location>
        <begin position="7"/>
        <end position="25"/>
    </location>
</feature>
<dbReference type="EMBL" id="PVUB01000008">
    <property type="protein sequence ID" value="PRZ21666.1"/>
    <property type="molecule type" value="Genomic_DNA"/>
</dbReference>
<name>A0A1M5R9S9_9FLAO</name>
<evidence type="ECO:0000256" key="6">
    <source>
        <dbReference type="SAM" id="Phobius"/>
    </source>
</evidence>
<feature type="transmembrane region" description="Helical" evidence="6">
    <location>
        <begin position="79"/>
        <end position="99"/>
    </location>
</feature>
<feature type="transmembrane region" description="Helical" evidence="6">
    <location>
        <begin position="169"/>
        <end position="187"/>
    </location>
</feature>